<protein>
    <submittedName>
        <fullName evidence="2">Uncharacterized protein</fullName>
    </submittedName>
</protein>
<dbReference type="Proteomes" id="UP000563094">
    <property type="component" value="Unassembled WGS sequence"/>
</dbReference>
<reference evidence="2 3" key="1">
    <citation type="submission" date="2020-08" db="EMBL/GenBank/DDBJ databases">
        <title>Genomic Encyclopedia of Type Strains, Phase IV (KMG-IV): sequencing the most valuable type-strain genomes for metagenomic binning, comparative biology and taxonomic classification.</title>
        <authorList>
            <person name="Goeker M."/>
        </authorList>
    </citation>
    <scope>NUCLEOTIDE SEQUENCE [LARGE SCALE GENOMIC DNA]</scope>
    <source>
        <strain evidence="2 3">DSM 29854</strain>
    </source>
</reference>
<dbReference type="RefSeq" id="WP_182513383.1">
    <property type="nucleotide sequence ID" value="NZ_JACJIQ010000010.1"/>
</dbReference>
<sequence>MKRLLLVFLLLGAVCSYEAAAQDANAKPIKVKLGKTSLSVHPDASYFVKLEDRTIELEQLALDQIDQAWIAAAEALKPEQAMEAFGDKGEYGVVLITFTKKNEAEALKLIQDVKRRKM</sequence>
<gene>
    <name evidence="2" type="ORF">FHS90_002789</name>
</gene>
<comment type="caution">
    <text evidence="2">The sequence shown here is derived from an EMBL/GenBank/DDBJ whole genome shotgun (WGS) entry which is preliminary data.</text>
</comment>
<evidence type="ECO:0000313" key="3">
    <source>
        <dbReference type="Proteomes" id="UP000563094"/>
    </source>
</evidence>
<feature type="chain" id="PRO_5032911711" evidence="1">
    <location>
        <begin position="20"/>
        <end position="118"/>
    </location>
</feature>
<dbReference type="EMBL" id="JACJIQ010000010">
    <property type="protein sequence ID" value="MBA9078066.1"/>
    <property type="molecule type" value="Genomic_DNA"/>
</dbReference>
<name>A0A839GTD3_9BACT</name>
<organism evidence="2 3">
    <name type="scientific">Rufibacter quisquiliarum</name>
    <dbReference type="NCBI Taxonomy" id="1549639"/>
    <lineage>
        <taxon>Bacteria</taxon>
        <taxon>Pseudomonadati</taxon>
        <taxon>Bacteroidota</taxon>
        <taxon>Cytophagia</taxon>
        <taxon>Cytophagales</taxon>
        <taxon>Hymenobacteraceae</taxon>
        <taxon>Rufibacter</taxon>
    </lineage>
</organism>
<feature type="signal peptide" evidence="1">
    <location>
        <begin position="1"/>
        <end position="19"/>
    </location>
</feature>
<keyword evidence="1" id="KW-0732">Signal</keyword>
<accession>A0A839GTD3</accession>
<evidence type="ECO:0000313" key="2">
    <source>
        <dbReference type="EMBL" id="MBA9078066.1"/>
    </source>
</evidence>
<evidence type="ECO:0000256" key="1">
    <source>
        <dbReference type="SAM" id="SignalP"/>
    </source>
</evidence>
<dbReference type="AlphaFoldDB" id="A0A839GTD3"/>
<proteinExistence type="predicted"/>
<keyword evidence="3" id="KW-1185">Reference proteome</keyword>